<evidence type="ECO:0000313" key="1">
    <source>
        <dbReference type="EMBL" id="PKU42501.1"/>
    </source>
</evidence>
<sequence length="142" mass="16323">MRTRVHVRTEKSQHKIQVQLARFSPGTNRDVGPVPPGVIPGYNRINRLRQVGVEFTIQRNMKLKRTETTENTIIDYDLLINYPASDLMILDFYELYPLRQVLAEAAWVLLQTGRVEASGDYLNLGQRLISPIFVKGEENRLA</sequence>
<gene>
    <name evidence="1" type="ORF">llap_7190</name>
</gene>
<dbReference type="EMBL" id="KZ505988">
    <property type="protein sequence ID" value="PKU42501.1"/>
    <property type="molecule type" value="Genomic_DNA"/>
</dbReference>
<accession>A0A2I0U903</accession>
<evidence type="ECO:0000313" key="2">
    <source>
        <dbReference type="Proteomes" id="UP000233556"/>
    </source>
</evidence>
<name>A0A2I0U903_LIMLA</name>
<dbReference type="Proteomes" id="UP000233556">
    <property type="component" value="Unassembled WGS sequence"/>
</dbReference>
<proteinExistence type="predicted"/>
<reference evidence="2" key="1">
    <citation type="submission" date="2017-11" db="EMBL/GenBank/DDBJ databases">
        <authorList>
            <person name="Lima N.C."/>
            <person name="Parody-Merino A.M."/>
            <person name="Battley P.F."/>
            <person name="Fidler A.E."/>
            <person name="Prosdocimi F."/>
        </authorList>
    </citation>
    <scope>NUCLEOTIDE SEQUENCE [LARGE SCALE GENOMIC DNA]</scope>
</reference>
<keyword evidence="2" id="KW-1185">Reference proteome</keyword>
<reference evidence="2" key="2">
    <citation type="submission" date="2017-12" db="EMBL/GenBank/DDBJ databases">
        <title>Genome sequence of the Bar-tailed Godwit (Limosa lapponica baueri).</title>
        <authorList>
            <person name="Lima N.C.B."/>
            <person name="Parody-Merino A.M."/>
            <person name="Battley P.F."/>
            <person name="Fidler A.E."/>
            <person name="Prosdocimi F."/>
        </authorList>
    </citation>
    <scope>NUCLEOTIDE SEQUENCE [LARGE SCALE GENOMIC DNA]</scope>
</reference>
<organism evidence="1 2">
    <name type="scientific">Limosa lapponica baueri</name>
    <dbReference type="NCBI Taxonomy" id="1758121"/>
    <lineage>
        <taxon>Eukaryota</taxon>
        <taxon>Metazoa</taxon>
        <taxon>Chordata</taxon>
        <taxon>Craniata</taxon>
        <taxon>Vertebrata</taxon>
        <taxon>Euteleostomi</taxon>
        <taxon>Archelosauria</taxon>
        <taxon>Archosauria</taxon>
        <taxon>Dinosauria</taxon>
        <taxon>Saurischia</taxon>
        <taxon>Theropoda</taxon>
        <taxon>Coelurosauria</taxon>
        <taxon>Aves</taxon>
        <taxon>Neognathae</taxon>
        <taxon>Neoaves</taxon>
        <taxon>Charadriiformes</taxon>
        <taxon>Scolopacidae</taxon>
        <taxon>Limosa</taxon>
    </lineage>
</organism>
<protein>
    <submittedName>
        <fullName evidence="1">Uncharacterized protein</fullName>
    </submittedName>
</protein>
<dbReference type="AlphaFoldDB" id="A0A2I0U903"/>